<dbReference type="EMBL" id="JACNEP010000003">
    <property type="protein sequence ID" value="MBC3765331.1"/>
    <property type="molecule type" value="Genomic_DNA"/>
</dbReference>
<proteinExistence type="predicted"/>
<evidence type="ECO:0000313" key="1">
    <source>
        <dbReference type="EMBL" id="MBC3765331.1"/>
    </source>
</evidence>
<organism evidence="1 2">
    <name type="scientific">Neptunicella marina</name>
    <dbReference type="NCBI Taxonomy" id="2125989"/>
    <lineage>
        <taxon>Bacteria</taxon>
        <taxon>Pseudomonadati</taxon>
        <taxon>Pseudomonadota</taxon>
        <taxon>Gammaproteobacteria</taxon>
        <taxon>Alteromonadales</taxon>
        <taxon>Alteromonadaceae</taxon>
        <taxon>Neptunicella</taxon>
    </lineage>
</organism>
<comment type="caution">
    <text evidence="1">The sequence shown here is derived from an EMBL/GenBank/DDBJ whole genome shotgun (WGS) entry which is preliminary data.</text>
</comment>
<dbReference type="AlphaFoldDB" id="A0A8J6IR69"/>
<reference evidence="1" key="2">
    <citation type="submission" date="2020-08" db="EMBL/GenBank/DDBJ databases">
        <authorList>
            <person name="Lai Q."/>
        </authorList>
    </citation>
    <scope>NUCLEOTIDE SEQUENCE</scope>
    <source>
        <strain evidence="1">S27-2</strain>
    </source>
</reference>
<accession>A0A8J6IR69</accession>
<reference evidence="1" key="1">
    <citation type="journal article" date="2018" name="Int. J. Syst. Evol. Microbiol.">
        <title>Neptunicella marina gen. nov., sp. nov., isolated from surface seawater.</title>
        <authorList>
            <person name="Liu X."/>
            <person name="Lai Q."/>
            <person name="Du Y."/>
            <person name="Zhang X."/>
            <person name="Liu Z."/>
            <person name="Sun F."/>
            <person name="Shao Z."/>
        </authorList>
    </citation>
    <scope>NUCLEOTIDE SEQUENCE</scope>
    <source>
        <strain evidence="1">S27-2</strain>
    </source>
</reference>
<protein>
    <recommendedName>
        <fullName evidence="3">DUF3313 domain-containing protein</fullName>
    </recommendedName>
</protein>
<dbReference type="Proteomes" id="UP000601768">
    <property type="component" value="Unassembled WGS sequence"/>
</dbReference>
<keyword evidence="2" id="KW-1185">Reference proteome</keyword>
<name>A0A8J6IR69_9ALTE</name>
<sequence length="218" mass="24367">MGCKSNIESAPLASDTSRPLQQLQQTHFDRFVVHSLADFKAVDKLIVFKLNVEKLVMPPTDDDDINRSWQQAQAQDIFDIADQFDQLAQFVFAEGKAFEATRTGGDNVLAVQFRLLEYHPTTSKDGSWDNPTNMDKYVSSFGSAKIQAVLAKSSSGELVAVIEDTVNLTLGVAGRSFRYDGAMGSTNSKQNQKAAWRRAFKQWLVNLRSDLTRLKEQV</sequence>
<gene>
    <name evidence="1" type="ORF">H8B19_05550</name>
</gene>
<dbReference type="RefSeq" id="WP_186505804.1">
    <property type="nucleotide sequence ID" value="NZ_JACNEP010000003.1"/>
</dbReference>
<evidence type="ECO:0008006" key="3">
    <source>
        <dbReference type="Google" id="ProtNLM"/>
    </source>
</evidence>
<evidence type="ECO:0000313" key="2">
    <source>
        <dbReference type="Proteomes" id="UP000601768"/>
    </source>
</evidence>